<name>A0AC11DWH3_SHEEP</name>
<organism evidence="1">
    <name type="scientific">Ovis aries</name>
    <name type="common">Sheep</name>
    <dbReference type="NCBI Taxonomy" id="9940"/>
    <lineage>
        <taxon>Eukaryota</taxon>
        <taxon>Metazoa</taxon>
        <taxon>Chordata</taxon>
        <taxon>Craniata</taxon>
        <taxon>Vertebrata</taxon>
        <taxon>Euteleostomi</taxon>
        <taxon>Mammalia</taxon>
        <taxon>Eutheria</taxon>
        <taxon>Laurasiatheria</taxon>
        <taxon>Artiodactyla</taxon>
        <taxon>Ruminantia</taxon>
        <taxon>Pecora</taxon>
        <taxon>Bovidae</taxon>
        <taxon>Caprinae</taxon>
        <taxon>Ovis</taxon>
    </lineage>
</organism>
<dbReference type="Ensembl" id="ENSOART00020069225.1">
    <property type="protein sequence ID" value="ENSOARP00020050675.1"/>
    <property type="gene ID" value="ENSOARG00020039727.1"/>
</dbReference>
<accession>A0AC11DWH3</accession>
<reference evidence="1" key="3">
    <citation type="submission" date="2025-09" db="UniProtKB">
        <authorList>
            <consortium name="Ensembl"/>
        </authorList>
    </citation>
    <scope>IDENTIFICATION</scope>
</reference>
<reference evidence="1" key="2">
    <citation type="submission" date="2025-08" db="UniProtKB">
        <authorList>
            <consortium name="Ensembl"/>
        </authorList>
    </citation>
    <scope>IDENTIFICATION</scope>
</reference>
<protein>
    <submittedName>
        <fullName evidence="1">Uncharacterized protein</fullName>
    </submittedName>
</protein>
<sequence>MGIPDHLDLPLENLYADWEATVRTGHGTIDWFQIGKGFHQGYILSPCLFNFYAEYIMRNAGLEEAQAGIKIARRNINNLRCADDTTLMAESEEVKEENEKFGLKSSTFRKLKSGHPVPSLHGK</sequence>
<reference evidence="1" key="1">
    <citation type="submission" date="2020-11" db="EMBL/GenBank/DDBJ databases">
        <authorList>
            <person name="Davenport K.M."/>
            <person name="Bickhart D.M."/>
            <person name="Smith T.P.L."/>
            <person name="Murdoch B.M."/>
            <person name="Rosen B.D."/>
        </authorList>
    </citation>
    <scope>NUCLEOTIDE SEQUENCE [LARGE SCALE GENOMIC DNA]</scope>
    <source>
        <strain evidence="1">OAR_USU_Benz2616</strain>
    </source>
</reference>
<proteinExistence type="predicted"/>
<evidence type="ECO:0000313" key="1">
    <source>
        <dbReference type="Ensembl" id="ENSOARP00020050675.1"/>
    </source>
</evidence>